<proteinExistence type="predicted"/>
<name>A0AAE1UHR9_9EUCA</name>
<protein>
    <submittedName>
        <fullName evidence="1">Uncharacterized protein</fullName>
    </submittedName>
</protein>
<organism evidence="1 2">
    <name type="scientific">Petrolisthes manimaculis</name>
    <dbReference type="NCBI Taxonomy" id="1843537"/>
    <lineage>
        <taxon>Eukaryota</taxon>
        <taxon>Metazoa</taxon>
        <taxon>Ecdysozoa</taxon>
        <taxon>Arthropoda</taxon>
        <taxon>Crustacea</taxon>
        <taxon>Multicrustacea</taxon>
        <taxon>Malacostraca</taxon>
        <taxon>Eumalacostraca</taxon>
        <taxon>Eucarida</taxon>
        <taxon>Decapoda</taxon>
        <taxon>Pleocyemata</taxon>
        <taxon>Anomura</taxon>
        <taxon>Galatheoidea</taxon>
        <taxon>Porcellanidae</taxon>
        <taxon>Petrolisthes</taxon>
    </lineage>
</organism>
<comment type="caution">
    <text evidence="1">The sequence shown here is derived from an EMBL/GenBank/DDBJ whole genome shotgun (WGS) entry which is preliminary data.</text>
</comment>
<reference evidence="1" key="1">
    <citation type="submission" date="2023-11" db="EMBL/GenBank/DDBJ databases">
        <title>Genome assemblies of two species of porcelain crab, Petrolisthes cinctipes and Petrolisthes manimaculis (Anomura: Porcellanidae).</title>
        <authorList>
            <person name="Angst P."/>
        </authorList>
    </citation>
    <scope>NUCLEOTIDE SEQUENCE</scope>
    <source>
        <strain evidence="1">PB745_02</strain>
        <tissue evidence="1">Gill</tissue>
    </source>
</reference>
<evidence type="ECO:0000313" key="1">
    <source>
        <dbReference type="EMBL" id="KAK4324182.1"/>
    </source>
</evidence>
<evidence type="ECO:0000313" key="2">
    <source>
        <dbReference type="Proteomes" id="UP001292094"/>
    </source>
</evidence>
<sequence length="128" mass="14340">MHNPVLPSITLTPITTTLIFTNISPQPHAFSHRHYVTPTPLPYVSHTPCYNRLINTPKAPTLLCLALNNAQTQLNVRLPMSTHLCPPSSLRNFPLRVQRCPRTILWVEDLESGDTLLIDSGSKVRIVP</sequence>
<dbReference type="AlphaFoldDB" id="A0AAE1UHR9"/>
<gene>
    <name evidence="1" type="ORF">Pmani_005185</name>
</gene>
<dbReference type="EMBL" id="JAWZYT010000374">
    <property type="protein sequence ID" value="KAK4324182.1"/>
    <property type="molecule type" value="Genomic_DNA"/>
</dbReference>
<keyword evidence="2" id="KW-1185">Reference proteome</keyword>
<dbReference type="Proteomes" id="UP001292094">
    <property type="component" value="Unassembled WGS sequence"/>
</dbReference>
<accession>A0AAE1UHR9</accession>